<evidence type="ECO:0008006" key="3">
    <source>
        <dbReference type="Google" id="ProtNLM"/>
    </source>
</evidence>
<keyword evidence="2" id="KW-1185">Reference proteome</keyword>
<name>A0A1K2IJ16_9FLAO</name>
<sequence length="230" mass="27372">MIKLRDDKYYISVDSRLVFKEKLDYLLDVIKNISNNHLESEEDLETKFWIENGIEDATDLSSEDFKYYQDNLLAYLEKHKHFPQIQFKSLIVSIYSVLETFLNELTISTEKEIPRKIKYKNLRTVGSEIENYLNFFSLVYSINFSEMKEILAKLKSFADIRNNIVHKNGNIIADEQGRKNRIKKSIEKNKNIKIKENGQLFIMNDKFLIQLINLVNEFGLKFYEIFEIEK</sequence>
<reference evidence="1 2" key="1">
    <citation type="submission" date="2016-10" db="EMBL/GenBank/DDBJ databases">
        <authorList>
            <person name="de Groot N.N."/>
        </authorList>
    </citation>
    <scope>NUCLEOTIDE SEQUENCE [LARGE SCALE GENOMIC DNA]</scope>
    <source>
        <strain evidence="1 2">DSM 18180</strain>
    </source>
</reference>
<proteinExistence type="predicted"/>
<protein>
    <recommendedName>
        <fullName evidence="3">RiboL-PSP-HEPN domain-containing protein</fullName>
    </recommendedName>
</protein>
<evidence type="ECO:0000313" key="2">
    <source>
        <dbReference type="Proteomes" id="UP000182544"/>
    </source>
</evidence>
<dbReference type="STRING" id="369401.SAMN05428642_102709"/>
<organism evidence="1 2">
    <name type="scientific">Flaviramulus basaltis</name>
    <dbReference type="NCBI Taxonomy" id="369401"/>
    <lineage>
        <taxon>Bacteria</taxon>
        <taxon>Pseudomonadati</taxon>
        <taxon>Bacteroidota</taxon>
        <taxon>Flavobacteriia</taxon>
        <taxon>Flavobacteriales</taxon>
        <taxon>Flavobacteriaceae</taxon>
        <taxon>Flaviramulus</taxon>
    </lineage>
</organism>
<dbReference type="EMBL" id="FPKV01000002">
    <property type="protein sequence ID" value="SFZ92412.1"/>
    <property type="molecule type" value="Genomic_DNA"/>
</dbReference>
<dbReference type="Proteomes" id="UP000182544">
    <property type="component" value="Unassembled WGS sequence"/>
</dbReference>
<evidence type="ECO:0000313" key="1">
    <source>
        <dbReference type="EMBL" id="SFZ92412.1"/>
    </source>
</evidence>
<gene>
    <name evidence="1" type="ORF">SAMN05428642_102709</name>
</gene>
<dbReference type="RefSeq" id="WP_072401761.1">
    <property type="nucleotide sequence ID" value="NZ_FPKV01000002.1"/>
</dbReference>
<dbReference type="AlphaFoldDB" id="A0A1K2IJ16"/>
<accession>A0A1K2IJ16</accession>